<feature type="transmembrane region" description="Helical" evidence="7">
    <location>
        <begin position="155"/>
        <end position="185"/>
    </location>
</feature>
<evidence type="ECO:0000256" key="6">
    <source>
        <dbReference type="ARBA" id="ARBA00023136"/>
    </source>
</evidence>
<evidence type="ECO:0000256" key="3">
    <source>
        <dbReference type="ARBA" id="ARBA00022475"/>
    </source>
</evidence>
<dbReference type="GO" id="GO:0071916">
    <property type="term" value="F:dipeptide transmembrane transporter activity"/>
    <property type="evidence" value="ECO:0007669"/>
    <property type="project" value="TreeGrafter"/>
</dbReference>
<evidence type="ECO:0000256" key="5">
    <source>
        <dbReference type="ARBA" id="ARBA00022989"/>
    </source>
</evidence>
<organism evidence="9">
    <name type="scientific">Nakamurella sp. A5-74</name>
    <dbReference type="NCBI Taxonomy" id="3158264"/>
    <lineage>
        <taxon>Bacteria</taxon>
        <taxon>Bacillati</taxon>
        <taxon>Actinomycetota</taxon>
        <taxon>Actinomycetes</taxon>
        <taxon>Nakamurellales</taxon>
        <taxon>Nakamurellaceae</taxon>
        <taxon>Nakamurella</taxon>
    </lineage>
</organism>
<dbReference type="GO" id="GO:0005886">
    <property type="term" value="C:plasma membrane"/>
    <property type="evidence" value="ECO:0007669"/>
    <property type="project" value="UniProtKB-SubCell"/>
</dbReference>
<reference evidence="9" key="1">
    <citation type="submission" date="2024-05" db="EMBL/GenBank/DDBJ databases">
        <authorList>
            <person name="Cai S.Y."/>
            <person name="Jin L.M."/>
            <person name="Li H.R."/>
        </authorList>
    </citation>
    <scope>NUCLEOTIDE SEQUENCE</scope>
    <source>
        <strain evidence="9">A5-74</strain>
    </source>
</reference>
<feature type="transmembrane region" description="Helical" evidence="7">
    <location>
        <begin position="29"/>
        <end position="50"/>
    </location>
</feature>
<protein>
    <submittedName>
        <fullName evidence="9">ABC transporter permease</fullName>
    </submittedName>
</protein>
<gene>
    <name evidence="9" type="ORF">ABLG96_02115</name>
</gene>
<dbReference type="PANTHER" id="PTHR43163:SF6">
    <property type="entry name" value="DIPEPTIDE TRANSPORT SYSTEM PERMEASE PROTEIN DPPB-RELATED"/>
    <property type="match status" value="1"/>
</dbReference>
<name>A0AAU8DTI2_9ACTN</name>
<comment type="similarity">
    <text evidence="7">Belongs to the binding-protein-dependent transport system permease family.</text>
</comment>
<feature type="domain" description="ABC transmembrane type-1" evidence="8">
    <location>
        <begin position="115"/>
        <end position="320"/>
    </location>
</feature>
<feature type="transmembrane region" description="Helical" evidence="7">
    <location>
        <begin position="297"/>
        <end position="323"/>
    </location>
</feature>
<dbReference type="CDD" id="cd06261">
    <property type="entry name" value="TM_PBP2"/>
    <property type="match status" value="1"/>
</dbReference>
<keyword evidence="4 7" id="KW-0812">Transmembrane</keyword>
<evidence type="ECO:0000259" key="8">
    <source>
        <dbReference type="PROSITE" id="PS50928"/>
    </source>
</evidence>
<feature type="transmembrane region" description="Helical" evidence="7">
    <location>
        <begin position="121"/>
        <end position="143"/>
    </location>
</feature>
<dbReference type="InterPro" id="IPR045621">
    <property type="entry name" value="BPD_transp_1_N"/>
</dbReference>
<feature type="transmembrane region" description="Helical" evidence="7">
    <location>
        <begin position="247"/>
        <end position="277"/>
    </location>
</feature>
<dbReference type="InterPro" id="IPR000515">
    <property type="entry name" value="MetI-like"/>
</dbReference>
<dbReference type="EMBL" id="CP159218">
    <property type="protein sequence ID" value="XCG64164.1"/>
    <property type="molecule type" value="Genomic_DNA"/>
</dbReference>
<keyword evidence="3" id="KW-1003">Cell membrane</keyword>
<dbReference type="RefSeq" id="WP_353649777.1">
    <property type="nucleotide sequence ID" value="NZ_CP159218.1"/>
</dbReference>
<dbReference type="SUPFAM" id="SSF161098">
    <property type="entry name" value="MetI-like"/>
    <property type="match status" value="1"/>
</dbReference>
<evidence type="ECO:0000256" key="4">
    <source>
        <dbReference type="ARBA" id="ARBA00022692"/>
    </source>
</evidence>
<accession>A0AAU8DTI2</accession>
<dbReference type="Gene3D" id="1.10.3720.10">
    <property type="entry name" value="MetI-like"/>
    <property type="match status" value="1"/>
</dbReference>
<evidence type="ECO:0000313" key="9">
    <source>
        <dbReference type="EMBL" id="XCG64164.1"/>
    </source>
</evidence>
<dbReference type="AlphaFoldDB" id="A0AAU8DTI2"/>
<dbReference type="InterPro" id="IPR035906">
    <property type="entry name" value="MetI-like_sf"/>
</dbReference>
<evidence type="ECO:0000256" key="2">
    <source>
        <dbReference type="ARBA" id="ARBA00022448"/>
    </source>
</evidence>
<keyword evidence="5 7" id="KW-1133">Transmembrane helix</keyword>
<evidence type="ECO:0000256" key="1">
    <source>
        <dbReference type="ARBA" id="ARBA00004651"/>
    </source>
</evidence>
<keyword evidence="6 7" id="KW-0472">Membrane</keyword>
<dbReference type="PROSITE" id="PS50928">
    <property type="entry name" value="ABC_TM1"/>
    <property type="match status" value="1"/>
</dbReference>
<keyword evidence="2 7" id="KW-0813">Transport</keyword>
<dbReference type="PANTHER" id="PTHR43163">
    <property type="entry name" value="DIPEPTIDE TRANSPORT SYSTEM PERMEASE PROTEIN DPPB-RELATED"/>
    <property type="match status" value="1"/>
</dbReference>
<feature type="transmembrane region" description="Helical" evidence="7">
    <location>
        <begin position="197"/>
        <end position="216"/>
    </location>
</feature>
<evidence type="ECO:0000256" key="7">
    <source>
        <dbReference type="RuleBase" id="RU363032"/>
    </source>
</evidence>
<comment type="subcellular location">
    <subcellularLocation>
        <location evidence="1 7">Cell membrane</location>
        <topology evidence="1 7">Multi-pass membrane protein</topology>
    </subcellularLocation>
</comment>
<proteinExistence type="inferred from homology"/>
<dbReference type="Pfam" id="PF00528">
    <property type="entry name" value="BPD_transp_1"/>
    <property type="match status" value="1"/>
</dbReference>
<dbReference type="Pfam" id="PF19300">
    <property type="entry name" value="BPD_transp_1_N"/>
    <property type="match status" value="1"/>
</dbReference>
<sequence length="332" mass="36073">MTEVLDPLPHRAVDRNRDRPWADFWRRRLIRFVISLWALVTFSFLIVHLVRGDPVRASLGLTADPGLVAARRQELGLNDPLIEQYWNFLRHLFTGDLGVGIGSRLPVMETITDRLGNTLQLAILAFLVVVVISVLLGVGMAIVTRGGRRRIGELGFTSTAVAIASIPEFLLAVGLVSVLGVSWQWLPIAGKEGASSYLMPVMALAIGPALALARLIRIETLSVLGADFVRTARSKRLRPRLIYLRHALPNALTATLTIGGLLLSGLITGTVLVETVFAWPGLGPTTVAAIINKDFPLIQGIVLVYGGLILLITLLVDVLLALVDPRSTIRES</sequence>